<proteinExistence type="predicted"/>
<feature type="region of interest" description="Disordered" evidence="1">
    <location>
        <begin position="103"/>
        <end position="135"/>
    </location>
</feature>
<dbReference type="AlphaFoldDB" id="A0A834FN86"/>
<name>A0A834FN86_ORYME</name>
<feature type="region of interest" description="Disordered" evidence="1">
    <location>
        <begin position="57"/>
        <end position="81"/>
    </location>
</feature>
<evidence type="ECO:0000256" key="1">
    <source>
        <dbReference type="SAM" id="MobiDB-lite"/>
    </source>
</evidence>
<dbReference type="Proteomes" id="UP000646548">
    <property type="component" value="Unassembled WGS sequence"/>
</dbReference>
<sequence length="135" mass="14938">MALMIICNSFSCLLDSYSGWRSLQEEPRRTSHQKPLGAERIWDISKDYASTTPLQHVARQQQEVLTKPQPDGPTSLFPGLSFEERRSPLTGELLQRGKVFHSKIHADTPTQDQAHPQDTSRPLPVMGGASGGATV</sequence>
<protein>
    <submittedName>
        <fullName evidence="2">Uncharacterized protein</fullName>
    </submittedName>
</protein>
<reference evidence="2" key="1">
    <citation type="journal article" name="BMC Genomics">
        <title>Long-read sequencing and de novo genome assembly of marine medaka (Oryzias melastigma).</title>
        <authorList>
            <person name="Liang P."/>
            <person name="Saqib H.S.A."/>
            <person name="Ni X."/>
            <person name="Shen Y."/>
        </authorList>
    </citation>
    <scope>NUCLEOTIDE SEQUENCE</scope>
    <source>
        <strain evidence="2">Bigg-433</strain>
    </source>
</reference>
<organism evidence="2 3">
    <name type="scientific">Oryzias melastigma</name>
    <name type="common">Marine medaka</name>
    <dbReference type="NCBI Taxonomy" id="30732"/>
    <lineage>
        <taxon>Eukaryota</taxon>
        <taxon>Metazoa</taxon>
        <taxon>Chordata</taxon>
        <taxon>Craniata</taxon>
        <taxon>Vertebrata</taxon>
        <taxon>Euteleostomi</taxon>
        <taxon>Actinopterygii</taxon>
        <taxon>Neopterygii</taxon>
        <taxon>Teleostei</taxon>
        <taxon>Neoteleostei</taxon>
        <taxon>Acanthomorphata</taxon>
        <taxon>Ovalentaria</taxon>
        <taxon>Atherinomorphae</taxon>
        <taxon>Beloniformes</taxon>
        <taxon>Adrianichthyidae</taxon>
        <taxon>Oryziinae</taxon>
        <taxon>Oryzias</taxon>
    </lineage>
</organism>
<evidence type="ECO:0000313" key="2">
    <source>
        <dbReference type="EMBL" id="KAF6737233.1"/>
    </source>
</evidence>
<feature type="compositionally biased region" description="Polar residues" evidence="1">
    <location>
        <begin position="108"/>
        <end position="120"/>
    </location>
</feature>
<evidence type="ECO:0000313" key="3">
    <source>
        <dbReference type="Proteomes" id="UP000646548"/>
    </source>
</evidence>
<accession>A0A834FN86</accession>
<comment type="caution">
    <text evidence="2">The sequence shown here is derived from an EMBL/GenBank/DDBJ whole genome shotgun (WGS) entry which is preliminary data.</text>
</comment>
<dbReference type="EMBL" id="WKFB01000068">
    <property type="protein sequence ID" value="KAF6737233.1"/>
    <property type="molecule type" value="Genomic_DNA"/>
</dbReference>
<gene>
    <name evidence="2" type="ORF">FQA47_022158</name>
</gene>